<feature type="region of interest" description="Disordered" evidence="3">
    <location>
        <begin position="1"/>
        <end position="31"/>
    </location>
</feature>
<keyword evidence="2" id="KW-1015">Disulfide bond</keyword>
<dbReference type="InterPro" id="IPR001314">
    <property type="entry name" value="Peptidase_S1A"/>
</dbReference>
<dbReference type="Gene3D" id="2.40.10.10">
    <property type="entry name" value="Trypsin-like serine proteases"/>
    <property type="match status" value="1"/>
</dbReference>
<dbReference type="RefSeq" id="WP_231335306.1">
    <property type="nucleotide sequence ID" value="NZ_CP059572.1"/>
</dbReference>
<dbReference type="InterPro" id="IPR009003">
    <property type="entry name" value="Peptidase_S1_PA"/>
</dbReference>
<dbReference type="GO" id="GO:0006508">
    <property type="term" value="P:proteolysis"/>
    <property type="evidence" value="ECO:0007669"/>
    <property type="project" value="UniProtKB-KW"/>
</dbReference>
<evidence type="ECO:0000259" key="4">
    <source>
        <dbReference type="PROSITE" id="PS50240"/>
    </source>
</evidence>
<evidence type="ECO:0000313" key="5">
    <source>
        <dbReference type="EMBL" id="QXJ22111.1"/>
    </source>
</evidence>
<sequence length="326" mass="33487">MIARKPATARAATGGRAATRGAATRGAATRGAATRGAAARAAAGGSAAPRSLRRPFAVTAAVLLGLGLTATAAQADPGPARPAGTASTTIIGGQDATTPYAFMVSVQDRAGHFCGASMITDEWAVTARHCIDPHVPEDLRLRVGSLRKDQGGEARKAARLVWYPAGGNVKHDIGLIKLDRPVPGAAVALDDRQPVGTPVRLLGWGCTISGQFCGDDGQPEVLQQLDSAIRRPARCTDPETPIDAASEVCTGNADTKSGPCFGDSGGPLVRDTPAGWRLIGAFSRVEHAPPDPGEPDEGPNCRSGEGIYTDVPAHRAWIDSVISPAS</sequence>
<gene>
    <name evidence="5" type="ORF">AGRA3207_003058</name>
</gene>
<keyword evidence="5" id="KW-0645">Protease</keyword>
<dbReference type="PANTHER" id="PTHR24276">
    <property type="entry name" value="POLYSERASE-RELATED"/>
    <property type="match status" value="1"/>
</dbReference>
<dbReference type="CDD" id="cd00190">
    <property type="entry name" value="Tryp_SPc"/>
    <property type="match status" value="1"/>
</dbReference>
<feature type="compositionally biased region" description="Low complexity" evidence="3">
    <location>
        <begin position="8"/>
        <end position="31"/>
    </location>
</feature>
<evidence type="ECO:0000256" key="3">
    <source>
        <dbReference type="SAM" id="MobiDB-lite"/>
    </source>
</evidence>
<evidence type="ECO:0000256" key="2">
    <source>
        <dbReference type="ARBA" id="ARBA00023157"/>
    </source>
</evidence>
<dbReference type="PROSITE" id="PS00135">
    <property type="entry name" value="TRYPSIN_SER"/>
    <property type="match status" value="1"/>
</dbReference>
<evidence type="ECO:0000313" key="6">
    <source>
        <dbReference type="Proteomes" id="UP001049518"/>
    </source>
</evidence>
<reference evidence="5" key="1">
    <citation type="submission" date="2020-07" db="EMBL/GenBank/DDBJ databases">
        <authorList>
            <person name="Tarantini F.S."/>
            <person name="Hong K.W."/>
            <person name="Chan K.G."/>
        </authorList>
    </citation>
    <scope>NUCLEOTIDE SEQUENCE</scope>
    <source>
        <strain evidence="5">32-07</strain>
    </source>
</reference>
<evidence type="ECO:0000256" key="1">
    <source>
        <dbReference type="ARBA" id="ARBA00007664"/>
    </source>
</evidence>
<dbReference type="PRINTS" id="PR00722">
    <property type="entry name" value="CHYMOTRYPSIN"/>
</dbReference>
<dbReference type="Proteomes" id="UP001049518">
    <property type="component" value="Chromosome"/>
</dbReference>
<keyword evidence="6" id="KW-1185">Reference proteome</keyword>
<dbReference type="PANTHER" id="PTHR24276:SF98">
    <property type="entry name" value="FI18310P1-RELATED"/>
    <property type="match status" value="1"/>
</dbReference>
<dbReference type="EMBL" id="CP059572">
    <property type="protein sequence ID" value="QXJ22111.1"/>
    <property type="molecule type" value="Genomic_DNA"/>
</dbReference>
<feature type="region of interest" description="Disordered" evidence="3">
    <location>
        <begin position="285"/>
        <end position="306"/>
    </location>
</feature>
<dbReference type="GO" id="GO:0008233">
    <property type="term" value="F:peptidase activity"/>
    <property type="evidence" value="ECO:0007669"/>
    <property type="project" value="UniProtKB-KW"/>
</dbReference>
<feature type="domain" description="Peptidase S1" evidence="4">
    <location>
        <begin position="90"/>
        <end position="323"/>
    </location>
</feature>
<dbReference type="SUPFAM" id="SSF50494">
    <property type="entry name" value="Trypsin-like serine proteases"/>
    <property type="match status" value="1"/>
</dbReference>
<dbReference type="PROSITE" id="PS50240">
    <property type="entry name" value="TRYPSIN_DOM"/>
    <property type="match status" value="1"/>
</dbReference>
<organism evidence="5 6">
    <name type="scientific">Actinomadura graeca</name>
    <dbReference type="NCBI Taxonomy" id="2750812"/>
    <lineage>
        <taxon>Bacteria</taxon>
        <taxon>Bacillati</taxon>
        <taxon>Actinomycetota</taxon>
        <taxon>Actinomycetes</taxon>
        <taxon>Streptosporangiales</taxon>
        <taxon>Thermomonosporaceae</taxon>
        <taxon>Actinomadura</taxon>
    </lineage>
</organism>
<protein>
    <submittedName>
        <fullName evidence="5">Serine protease</fullName>
    </submittedName>
</protein>
<accession>A0ABX8QTP8</accession>
<keyword evidence="5" id="KW-0378">Hydrolase</keyword>
<dbReference type="InterPro" id="IPR033116">
    <property type="entry name" value="TRYPSIN_SER"/>
</dbReference>
<dbReference type="SMART" id="SM00020">
    <property type="entry name" value="Tryp_SPc"/>
    <property type="match status" value="1"/>
</dbReference>
<dbReference type="Pfam" id="PF00089">
    <property type="entry name" value="Trypsin"/>
    <property type="match status" value="1"/>
</dbReference>
<dbReference type="InterPro" id="IPR043504">
    <property type="entry name" value="Peptidase_S1_PA_chymotrypsin"/>
</dbReference>
<name>A0ABX8QTP8_9ACTN</name>
<dbReference type="InterPro" id="IPR050430">
    <property type="entry name" value="Peptidase_S1"/>
</dbReference>
<comment type="similarity">
    <text evidence="1">Belongs to the peptidase S1 family.</text>
</comment>
<proteinExistence type="inferred from homology"/>
<dbReference type="InterPro" id="IPR001254">
    <property type="entry name" value="Trypsin_dom"/>
</dbReference>